<feature type="compositionally biased region" description="Low complexity" evidence="1">
    <location>
        <begin position="357"/>
        <end position="377"/>
    </location>
</feature>
<feature type="region of interest" description="Disordered" evidence="1">
    <location>
        <begin position="499"/>
        <end position="525"/>
    </location>
</feature>
<feature type="signal peptide" evidence="2">
    <location>
        <begin position="1"/>
        <end position="26"/>
    </location>
</feature>
<gene>
    <name evidence="4" type="ORF">SO694_00019323</name>
</gene>
<keyword evidence="5" id="KW-1185">Reference proteome</keyword>
<dbReference type="SUPFAM" id="SSF46565">
    <property type="entry name" value="Chaperone J-domain"/>
    <property type="match status" value="1"/>
</dbReference>
<feature type="chain" id="PRO_5045990644" description="Ketopantoate reductase N-terminal domain-containing protein" evidence="2">
    <location>
        <begin position="27"/>
        <end position="860"/>
    </location>
</feature>
<dbReference type="EMBL" id="JBBJCI010000152">
    <property type="protein sequence ID" value="KAK7241877.1"/>
    <property type="molecule type" value="Genomic_DNA"/>
</dbReference>
<dbReference type="Proteomes" id="UP001363151">
    <property type="component" value="Unassembled WGS sequence"/>
</dbReference>
<feature type="region of interest" description="Disordered" evidence="1">
    <location>
        <begin position="357"/>
        <end position="393"/>
    </location>
</feature>
<evidence type="ECO:0000313" key="5">
    <source>
        <dbReference type="Proteomes" id="UP001363151"/>
    </source>
</evidence>
<dbReference type="SUPFAM" id="SSF51735">
    <property type="entry name" value="NAD(P)-binding Rossmann-fold domains"/>
    <property type="match status" value="1"/>
</dbReference>
<comment type="caution">
    <text evidence="4">The sequence shown here is derived from an EMBL/GenBank/DDBJ whole genome shotgun (WGS) entry which is preliminary data.</text>
</comment>
<accession>A0ABR1G038</accession>
<feature type="compositionally biased region" description="Low complexity" evidence="1">
    <location>
        <begin position="294"/>
        <end position="303"/>
    </location>
</feature>
<feature type="region of interest" description="Disordered" evidence="1">
    <location>
        <begin position="685"/>
        <end position="709"/>
    </location>
</feature>
<protein>
    <recommendedName>
        <fullName evidence="3">Ketopantoate reductase N-terminal domain-containing protein</fullName>
    </recommendedName>
</protein>
<feature type="region of interest" description="Disordered" evidence="1">
    <location>
        <begin position="225"/>
        <end position="303"/>
    </location>
</feature>
<feature type="domain" description="Ketopantoate reductase N-terminal" evidence="3">
    <location>
        <begin position="8"/>
        <end position="145"/>
    </location>
</feature>
<feature type="compositionally biased region" description="Basic and acidic residues" evidence="1">
    <location>
        <begin position="258"/>
        <end position="293"/>
    </location>
</feature>
<feature type="compositionally biased region" description="Low complexity" evidence="1">
    <location>
        <begin position="766"/>
        <end position="778"/>
    </location>
</feature>
<feature type="region of interest" description="Disordered" evidence="1">
    <location>
        <begin position="727"/>
        <end position="835"/>
    </location>
</feature>
<reference evidence="4 5" key="1">
    <citation type="submission" date="2024-03" db="EMBL/GenBank/DDBJ databases">
        <title>Aureococcus anophagefferens CCMP1851 and Kratosvirus quantuckense: Draft genome of a second virus-susceptible host strain in the model system.</title>
        <authorList>
            <person name="Chase E."/>
            <person name="Truchon A.R."/>
            <person name="Schepens W."/>
            <person name="Wilhelm S.W."/>
        </authorList>
    </citation>
    <scope>NUCLEOTIDE SEQUENCE [LARGE SCALE GENOMIC DNA]</scope>
    <source>
        <strain evidence="4 5">CCMP1851</strain>
    </source>
</reference>
<keyword evidence="2" id="KW-0732">Signal</keyword>
<proteinExistence type="predicted"/>
<feature type="compositionally biased region" description="Low complexity" evidence="1">
    <location>
        <begin position="792"/>
        <end position="805"/>
    </location>
</feature>
<evidence type="ECO:0000259" key="3">
    <source>
        <dbReference type="Pfam" id="PF02558"/>
    </source>
</evidence>
<feature type="compositionally biased region" description="Pro residues" evidence="1">
    <location>
        <begin position="779"/>
        <end position="791"/>
    </location>
</feature>
<name>A0ABR1G038_AURAN</name>
<evidence type="ECO:0000256" key="2">
    <source>
        <dbReference type="SAM" id="SignalP"/>
    </source>
</evidence>
<evidence type="ECO:0000313" key="4">
    <source>
        <dbReference type="EMBL" id="KAK7241877.1"/>
    </source>
</evidence>
<dbReference type="Pfam" id="PF02558">
    <property type="entry name" value="ApbA"/>
    <property type="match status" value="1"/>
</dbReference>
<dbReference type="InterPro" id="IPR013332">
    <property type="entry name" value="KPR_N"/>
</dbReference>
<evidence type="ECO:0000256" key="1">
    <source>
        <dbReference type="SAM" id="MobiDB-lite"/>
    </source>
</evidence>
<organism evidence="4 5">
    <name type="scientific">Aureococcus anophagefferens</name>
    <name type="common">Harmful bloom alga</name>
    <dbReference type="NCBI Taxonomy" id="44056"/>
    <lineage>
        <taxon>Eukaryota</taxon>
        <taxon>Sar</taxon>
        <taxon>Stramenopiles</taxon>
        <taxon>Ochrophyta</taxon>
        <taxon>Pelagophyceae</taxon>
        <taxon>Pelagomonadales</taxon>
        <taxon>Pelagomonadaceae</taxon>
        <taxon>Aureococcus</taxon>
    </lineage>
</organism>
<feature type="compositionally biased region" description="Basic and acidic residues" evidence="1">
    <location>
        <begin position="692"/>
        <end position="709"/>
    </location>
</feature>
<feature type="compositionally biased region" description="Basic residues" evidence="1">
    <location>
        <begin position="241"/>
        <end position="250"/>
    </location>
</feature>
<dbReference type="InterPro" id="IPR036869">
    <property type="entry name" value="J_dom_sf"/>
</dbReference>
<feature type="compositionally biased region" description="Basic and acidic residues" evidence="1">
    <location>
        <begin position="744"/>
        <end position="753"/>
    </location>
</feature>
<dbReference type="Gene3D" id="3.40.50.720">
    <property type="entry name" value="NAD(P)-binding Rossmann-like Domain"/>
    <property type="match status" value="1"/>
</dbReference>
<sequence length="860" mass="89507">MSALPTRVHVLGCGALGSLVAARLQAAGVPTAVVLRKGSPRWRCVRGDGTVGIAVAEADGGTTRVAVAAVDGVDAAAPSPRVVVCTKAYDAAAARRAAGGRRDAAAPPVQRRAVLGGVDARAAAGATTHGCYERAPFDVSHAGPARYHHLFPVAAFPGRVAEDGACFACGGGLAPRAFDARPAAPRSAATATAPSTLALRAPAGLRLKNGAALAQLGIVVPWRRSRPRRGDAGAKSAARARSPRRARAARARAASAGGEDREVVPPERGLEPEEAPVHVRRAERGGDVRDEALRGQAPRGARAAARRARARAASTPPSRAAARATAAAHAARDAAKPRFAARRSVVAAIAARSRADAQAPRGPGARDAARRFAASASARRRASPKGTATWPRGPRVTCAWDAATHALRVSWPQAVGPAPLPLAADLYEINIAASPLATASGVHVTGGLSAELGLDVLLPETTTFLRISEWTTTVDYLLNHNAADAGGLALLEDKSAADCEEATPTDRRWGRLPAAPPRRDATASSCADGAAGATHAGVVDVFARDEAAPVGRWYSHPAAGACEPARAPGDAGCAWRHGATARVVRGAQLYQLGLNASGLTCDLGDFLAPDGDTGRLRQVSPDRDPWVADCAPLAAQVRQNAAVLRAAVAAAPLAPWTRVVPEVPDDAEVFEDVLSMRKLMQAMSQAAKRKASHDVRARNRAAREQVRHEEVMRQVQKAFADQDEYVRARGGAQRTRSSAWRRRQREEQRERQLRRARGGSLPDIHAGPAPAPEEAAAPRSPPPAAAAPPPRAGAFAEGFAPPGAAKGRRRFDVGPRAPAPPGPHGDDAETTELMARINGAYETLCDPETRATYDATALAT</sequence>
<dbReference type="InterPro" id="IPR036291">
    <property type="entry name" value="NAD(P)-bd_dom_sf"/>
</dbReference>